<dbReference type="AlphaFoldDB" id="A0A1M7S312"/>
<gene>
    <name evidence="2" type="ORF">SAMN02745193_00880</name>
</gene>
<name>A0A1M7S312_9SPHN</name>
<dbReference type="InterPro" id="IPR027417">
    <property type="entry name" value="P-loop_NTPase"/>
</dbReference>
<evidence type="ECO:0000313" key="2">
    <source>
        <dbReference type="EMBL" id="SHN52860.1"/>
    </source>
</evidence>
<feature type="domain" description="Hda lid" evidence="1">
    <location>
        <begin position="152"/>
        <end position="203"/>
    </location>
</feature>
<evidence type="ECO:0000313" key="3">
    <source>
        <dbReference type="Proteomes" id="UP000184391"/>
    </source>
</evidence>
<protein>
    <recommendedName>
        <fullName evidence="1">Hda lid domain-containing protein</fullName>
    </recommendedName>
</protein>
<dbReference type="EMBL" id="FRDF01000004">
    <property type="protein sequence ID" value="SHN52860.1"/>
    <property type="molecule type" value="Genomic_DNA"/>
</dbReference>
<dbReference type="STRING" id="198312.SAMN02745193_00880"/>
<organism evidence="2 3">
    <name type="scientific">Erythrobacter sanguineus</name>
    <dbReference type="NCBI Taxonomy" id="198312"/>
    <lineage>
        <taxon>Bacteria</taxon>
        <taxon>Pseudomonadati</taxon>
        <taxon>Pseudomonadota</taxon>
        <taxon>Alphaproteobacteria</taxon>
        <taxon>Sphingomonadales</taxon>
        <taxon>Erythrobacteraceae</taxon>
        <taxon>Erythrobacter/Porphyrobacter group</taxon>
        <taxon>Erythrobacter</taxon>
    </lineage>
</organism>
<dbReference type="SUPFAM" id="SSF52540">
    <property type="entry name" value="P-loop containing nucleoside triphosphate hydrolases"/>
    <property type="match status" value="1"/>
</dbReference>
<keyword evidence="3" id="KW-1185">Reference proteome</keyword>
<sequence>MPSRMSRHTSSQIALPLSARAPTEAQRIVVGNANAAVIEALQDPLRWPFHVAVLTGPPRSGKSLLARWAQGLAEAGRLDVIDDAEQLDETDLFHRWNAVQQGGVRESGALLLVANADHRNGGWQIALPDLASRIGGSLQLAIGAPDDAFAAELILAHAEARGLTLPDGAAEYLVPRTERSFAGIETLVATIDRISLERQSPATMSVWRAALEAMHGPEQQRLL</sequence>
<reference evidence="3" key="1">
    <citation type="submission" date="2016-12" db="EMBL/GenBank/DDBJ databases">
        <authorList>
            <person name="Varghese N."/>
            <person name="Submissions S."/>
        </authorList>
    </citation>
    <scope>NUCLEOTIDE SEQUENCE [LARGE SCALE GENOMIC DNA]</scope>
    <source>
        <strain evidence="3">DSM 11032</strain>
    </source>
</reference>
<dbReference type="InterPro" id="IPR055199">
    <property type="entry name" value="Hda_lid"/>
</dbReference>
<dbReference type="Proteomes" id="UP000184391">
    <property type="component" value="Unassembled WGS sequence"/>
</dbReference>
<dbReference type="Pfam" id="PF22688">
    <property type="entry name" value="Hda_lid"/>
    <property type="match status" value="1"/>
</dbReference>
<accession>A0A1M7S312</accession>
<proteinExistence type="predicted"/>
<dbReference type="Gene3D" id="1.10.8.60">
    <property type="match status" value="1"/>
</dbReference>
<evidence type="ECO:0000259" key="1">
    <source>
        <dbReference type="Pfam" id="PF22688"/>
    </source>
</evidence>